<name>S7XM66_ACIJU</name>
<protein>
    <recommendedName>
        <fullName evidence="1">Novel toxin 15 domain-containing protein</fullName>
    </recommendedName>
</protein>
<evidence type="ECO:0000313" key="3">
    <source>
        <dbReference type="Proteomes" id="UP000018420"/>
    </source>
</evidence>
<dbReference type="EMBL" id="ASYZ01000231">
    <property type="protein sequence ID" value="EPR80194.1"/>
    <property type="molecule type" value="Genomic_DNA"/>
</dbReference>
<dbReference type="Proteomes" id="UP000018420">
    <property type="component" value="Unassembled WGS sequence"/>
</dbReference>
<dbReference type="AlphaFoldDB" id="S7XM66"/>
<sequence length="71" mass="7609">MKNLAALHEPDMFAGGYFDCKPTCMGDASVNSSIGAQWKKIIADMDKYADDAIKAGTGNAKLNLQLDVCKP</sequence>
<reference evidence="2 3" key="1">
    <citation type="submission" date="2013-05" db="EMBL/GenBank/DDBJ databases">
        <title>Genome assembly of Acinetobacter junii MTCC 11364.</title>
        <authorList>
            <person name="Khatri I."/>
            <person name="Singh N.K."/>
            <person name="Subramanian S."/>
            <person name="Mayilraj S."/>
        </authorList>
    </citation>
    <scope>NUCLEOTIDE SEQUENCE [LARGE SCALE GENOMIC DNA]</scope>
    <source>
        <strain evidence="2 3">MTCC 11364</strain>
    </source>
</reference>
<comment type="caution">
    <text evidence="2">The sequence shown here is derived from an EMBL/GenBank/DDBJ whole genome shotgun (WGS) entry which is preliminary data.</text>
</comment>
<evidence type="ECO:0000259" key="1">
    <source>
        <dbReference type="Pfam" id="PF15604"/>
    </source>
</evidence>
<feature type="domain" description="Novel toxin 15" evidence="1">
    <location>
        <begin position="1"/>
        <end position="66"/>
    </location>
</feature>
<dbReference type="PATRIC" id="fig|1330047.3.peg.3359"/>
<dbReference type="Pfam" id="PF15604">
    <property type="entry name" value="Ntox15"/>
    <property type="match status" value="1"/>
</dbReference>
<gene>
    <name evidence="2" type="ORF">L292_1744</name>
</gene>
<accession>S7XM66</accession>
<proteinExistence type="predicted"/>
<dbReference type="InterPro" id="IPR028949">
    <property type="entry name" value="Ntox15"/>
</dbReference>
<evidence type="ECO:0000313" key="2">
    <source>
        <dbReference type="EMBL" id="EPR80194.1"/>
    </source>
</evidence>
<organism evidence="2 3">
    <name type="scientific">Acinetobacter junii CIP 107470 = MTCC 11364</name>
    <dbReference type="NCBI Taxonomy" id="1217666"/>
    <lineage>
        <taxon>Bacteria</taxon>
        <taxon>Pseudomonadati</taxon>
        <taxon>Pseudomonadota</taxon>
        <taxon>Gammaproteobacteria</taxon>
        <taxon>Moraxellales</taxon>
        <taxon>Moraxellaceae</taxon>
        <taxon>Acinetobacter</taxon>
    </lineage>
</organism>